<dbReference type="EC" id="4.2.1.70" evidence="6"/>
<evidence type="ECO:0000313" key="7">
    <source>
        <dbReference type="EMBL" id="HER95231.1"/>
    </source>
</evidence>
<comment type="similarity">
    <text evidence="6">Belongs to the pseudouridine-5'-phosphate glycosidase family.</text>
</comment>
<organism evidence="7">
    <name type="scientific">Rhodothermus marinus</name>
    <name type="common">Rhodothermus obamensis</name>
    <dbReference type="NCBI Taxonomy" id="29549"/>
    <lineage>
        <taxon>Bacteria</taxon>
        <taxon>Pseudomonadati</taxon>
        <taxon>Rhodothermota</taxon>
        <taxon>Rhodothermia</taxon>
        <taxon>Rhodothermales</taxon>
        <taxon>Rhodothermaceae</taxon>
        <taxon>Rhodothermus</taxon>
    </lineage>
</organism>
<feature type="binding site" evidence="6">
    <location>
        <position position="89"/>
    </location>
    <ligand>
        <name>substrate</name>
    </ligand>
</feature>
<feature type="binding site" evidence="6">
    <location>
        <position position="123"/>
    </location>
    <ligand>
        <name>Mn(2+)</name>
        <dbReference type="ChEBI" id="CHEBI:29035"/>
    </ligand>
</feature>
<dbReference type="GO" id="GO:0005737">
    <property type="term" value="C:cytoplasm"/>
    <property type="evidence" value="ECO:0007669"/>
    <property type="project" value="TreeGrafter"/>
</dbReference>
<dbReference type="InterPro" id="IPR007342">
    <property type="entry name" value="PsuG"/>
</dbReference>
<keyword evidence="1 6" id="KW-0479">Metal-binding</keyword>
<dbReference type="GO" id="GO:0046113">
    <property type="term" value="P:nucleobase catabolic process"/>
    <property type="evidence" value="ECO:0007669"/>
    <property type="project" value="UniProtKB-UniRule"/>
</dbReference>
<comment type="subunit">
    <text evidence="6">Homotrimer.</text>
</comment>
<feature type="active site" description="Nucleophile" evidence="6">
    <location>
        <position position="144"/>
    </location>
</feature>
<keyword evidence="5 6" id="KW-0326">Glycosidase</keyword>
<reference evidence="7" key="1">
    <citation type="journal article" date="2020" name="mSystems">
        <title>Genome- and Community-Level Interaction Insights into Carbon Utilization and Element Cycling Functions of Hydrothermarchaeota in Hydrothermal Sediment.</title>
        <authorList>
            <person name="Zhou Z."/>
            <person name="Liu Y."/>
            <person name="Xu W."/>
            <person name="Pan J."/>
            <person name="Luo Z.H."/>
            <person name="Li M."/>
        </authorList>
    </citation>
    <scope>NUCLEOTIDE SEQUENCE [LARGE SCALE GENOMIC DNA]</scope>
    <source>
        <strain evidence="7">SpSt-143</strain>
    </source>
</reference>
<evidence type="ECO:0000256" key="4">
    <source>
        <dbReference type="ARBA" id="ARBA00023239"/>
    </source>
</evidence>
<dbReference type="PANTHER" id="PTHR42909:SF1">
    <property type="entry name" value="CARBOHYDRATE KINASE PFKB DOMAIN-CONTAINING PROTEIN"/>
    <property type="match status" value="1"/>
</dbReference>
<dbReference type="InterPro" id="IPR022830">
    <property type="entry name" value="Indigdn_synthA-like"/>
</dbReference>
<sequence>MNAVVALESTVIAHGLPAPHNLDAAYRIEAAIRAEGARPCTIAILKGQVRLGLEPHELRYLATAEGVRKVSLRDLPVAVAQGCDGATTVAATLHLAWRAGISVMATGGIGGVHRSADGRPSMDISADLEALARIPAVVVCSGPKTILDLKATREQLETRGITTVGYRTHEMPAFYTATSGLPVDARCDTPEAVVALYQARLRLGLPGALVVTVPPPDRVAIPTAVLMPALEEALQEAERQGIAAEALTPFLLARLRERLGSRVLQANLALLEQNAIVAARIARALAMAALPLSPPASCAAITN</sequence>
<evidence type="ECO:0000256" key="1">
    <source>
        <dbReference type="ARBA" id="ARBA00022723"/>
    </source>
</evidence>
<evidence type="ECO:0000256" key="6">
    <source>
        <dbReference type="HAMAP-Rule" id="MF_01876"/>
    </source>
</evidence>
<dbReference type="Gene3D" id="3.40.1790.10">
    <property type="entry name" value="Indigoidine synthase domain"/>
    <property type="match status" value="1"/>
</dbReference>
<dbReference type="SUPFAM" id="SSF110581">
    <property type="entry name" value="Indigoidine synthase A-like"/>
    <property type="match status" value="1"/>
</dbReference>
<dbReference type="Pfam" id="PF04227">
    <property type="entry name" value="Indigoidine_A"/>
    <property type="match status" value="1"/>
</dbReference>
<dbReference type="PANTHER" id="PTHR42909">
    <property type="entry name" value="ZGC:136858"/>
    <property type="match status" value="1"/>
</dbReference>
<dbReference type="GO" id="GO:0016798">
    <property type="term" value="F:hydrolase activity, acting on glycosyl bonds"/>
    <property type="evidence" value="ECO:0007669"/>
    <property type="project" value="UniProtKB-KW"/>
</dbReference>
<comment type="caution">
    <text evidence="7">The sequence shown here is derived from an EMBL/GenBank/DDBJ whole genome shotgun (WGS) entry which is preliminary data.</text>
</comment>
<evidence type="ECO:0000256" key="5">
    <source>
        <dbReference type="ARBA" id="ARBA00023295"/>
    </source>
</evidence>
<comment type="catalytic activity">
    <reaction evidence="6">
        <text>D-ribose 5-phosphate + uracil = psi-UMP + H2O</text>
        <dbReference type="Rhea" id="RHEA:18337"/>
        <dbReference type="ChEBI" id="CHEBI:15377"/>
        <dbReference type="ChEBI" id="CHEBI:17568"/>
        <dbReference type="ChEBI" id="CHEBI:58380"/>
        <dbReference type="ChEBI" id="CHEBI:78346"/>
        <dbReference type="EC" id="4.2.1.70"/>
    </reaction>
</comment>
<dbReference type="HAMAP" id="MF_01876">
    <property type="entry name" value="PsiMP_glycosidase"/>
    <property type="match status" value="1"/>
</dbReference>
<feature type="active site" description="Proton donor" evidence="6">
    <location>
        <position position="8"/>
    </location>
</feature>
<comment type="cofactor">
    <cofactor evidence="6">
        <name>Mn(2+)</name>
        <dbReference type="ChEBI" id="CHEBI:29035"/>
    </cofactor>
    <text evidence="6">Binds 1 Mn(2+) ion per subunit.</text>
</comment>
<dbReference type="AlphaFoldDB" id="A0A7V2AYY8"/>
<feature type="binding site" evidence="6">
    <location>
        <position position="69"/>
    </location>
    <ligand>
        <name>substrate</name>
    </ligand>
</feature>
<accession>A0A7V2AYY8</accession>
<keyword evidence="4 6" id="KW-0456">Lyase</keyword>
<gene>
    <name evidence="6" type="primary">psuG</name>
    <name evidence="7" type="ORF">ENO59_01725</name>
</gene>
<protein>
    <recommendedName>
        <fullName evidence="6">Pseudouridine-5'-phosphate glycosidase</fullName>
        <shortName evidence="6">PsiMP glycosidase</shortName>
        <ecNumber evidence="6">4.2.1.70</ecNumber>
    </recommendedName>
</protein>
<proteinExistence type="inferred from homology"/>
<keyword evidence="3 6" id="KW-0464">Manganese</keyword>
<name>A0A7V2AYY8_RHOMR</name>
<evidence type="ECO:0000256" key="2">
    <source>
        <dbReference type="ARBA" id="ARBA00022801"/>
    </source>
</evidence>
<comment type="function">
    <text evidence="6">Catalyzes the reversible cleavage of pseudouridine 5'-phosphate (PsiMP) to ribose 5-phosphate and uracil. Functions biologically in the cleavage direction, as part of a pseudouridine degradation pathway.</text>
</comment>
<dbReference type="EMBL" id="DSGB01000002">
    <property type="protein sequence ID" value="HER95231.1"/>
    <property type="molecule type" value="Genomic_DNA"/>
</dbReference>
<keyword evidence="2 6" id="KW-0378">Hydrolase</keyword>
<feature type="binding site" evidence="6">
    <location>
        <begin position="125"/>
        <end position="127"/>
    </location>
    <ligand>
        <name>substrate</name>
    </ligand>
</feature>
<dbReference type="GO" id="GO:0046872">
    <property type="term" value="F:metal ion binding"/>
    <property type="evidence" value="ECO:0007669"/>
    <property type="project" value="UniProtKB-KW"/>
</dbReference>
<dbReference type="GO" id="GO:0004730">
    <property type="term" value="F:pseudouridylate synthase activity"/>
    <property type="evidence" value="ECO:0007669"/>
    <property type="project" value="UniProtKB-UniRule"/>
</dbReference>
<evidence type="ECO:0000256" key="3">
    <source>
        <dbReference type="ARBA" id="ARBA00023211"/>
    </source>
</evidence>